<feature type="transmembrane region" description="Helical" evidence="6">
    <location>
        <begin position="18"/>
        <end position="41"/>
    </location>
</feature>
<evidence type="ECO:0000256" key="5">
    <source>
        <dbReference type="ARBA" id="ARBA00023136"/>
    </source>
</evidence>
<dbReference type="InterPro" id="IPR019108">
    <property type="entry name" value="Caa3_assmbl_CtaG-rel"/>
</dbReference>
<feature type="transmembrane region" description="Helical" evidence="6">
    <location>
        <begin position="53"/>
        <end position="75"/>
    </location>
</feature>
<feature type="transmembrane region" description="Helical" evidence="6">
    <location>
        <begin position="87"/>
        <end position="107"/>
    </location>
</feature>
<evidence type="ECO:0000256" key="3">
    <source>
        <dbReference type="ARBA" id="ARBA00022692"/>
    </source>
</evidence>
<comment type="subcellular location">
    <subcellularLocation>
        <location evidence="1">Cell membrane</location>
        <topology evidence="1">Multi-pass membrane protein</topology>
    </subcellularLocation>
</comment>
<keyword evidence="2" id="KW-1003">Cell membrane</keyword>
<feature type="transmembrane region" description="Helical" evidence="6">
    <location>
        <begin position="159"/>
        <end position="182"/>
    </location>
</feature>
<keyword evidence="3 6" id="KW-0812">Transmembrane</keyword>
<name>A0ABY7K0U0_9ACTN</name>
<dbReference type="Proteomes" id="UP001164693">
    <property type="component" value="Chromosome"/>
</dbReference>
<keyword evidence="8" id="KW-1185">Reference proteome</keyword>
<dbReference type="Pfam" id="PF09678">
    <property type="entry name" value="Caa3_CtaG"/>
    <property type="match status" value="1"/>
</dbReference>
<reference evidence="7" key="1">
    <citation type="submission" date="2022-05" db="EMBL/GenBank/DDBJ databases">
        <title>Jatrophihabitans sp. SB3-54 whole genome sequence.</title>
        <authorList>
            <person name="Suh M.K."/>
            <person name="Eom M.K."/>
            <person name="Kim J.S."/>
            <person name="Kim H.S."/>
            <person name="Do H.E."/>
            <person name="Shin Y.K."/>
            <person name="Lee J.-S."/>
        </authorList>
    </citation>
    <scope>NUCLEOTIDE SEQUENCE</scope>
    <source>
        <strain evidence="7">SB3-54</strain>
    </source>
</reference>
<keyword evidence="5 6" id="KW-0472">Membrane</keyword>
<organism evidence="7 8">
    <name type="scientific">Jatrophihabitans cynanchi</name>
    <dbReference type="NCBI Taxonomy" id="2944128"/>
    <lineage>
        <taxon>Bacteria</taxon>
        <taxon>Bacillati</taxon>
        <taxon>Actinomycetota</taxon>
        <taxon>Actinomycetes</taxon>
        <taxon>Jatrophihabitantales</taxon>
        <taxon>Jatrophihabitantaceae</taxon>
        <taxon>Jatrophihabitans</taxon>
    </lineage>
</organism>
<proteinExistence type="predicted"/>
<protein>
    <submittedName>
        <fullName evidence="7">Cytochrome c oxidase assembly protein</fullName>
    </submittedName>
</protein>
<evidence type="ECO:0000313" key="7">
    <source>
        <dbReference type="EMBL" id="WAX58128.1"/>
    </source>
</evidence>
<evidence type="ECO:0000256" key="6">
    <source>
        <dbReference type="SAM" id="Phobius"/>
    </source>
</evidence>
<sequence length="321" mass="34834">MSTALPAPSGSALLSQWAWQPVAIASAAALAGWYLFAVARARRGGVRWPVRRHLAYGLGLAMLVWTCCGFLQAYVDSMYWVWTTQVLALWLLIPGVLLAGQPVQLALTVSGRSGWVGRFLRTRLARFLANPLVGPALVPVLSAGLFFGPLPGWAVTLPVIQWLLAPALLVVGGLMLLPLVGIDEGASTLAVALTLALGSVELVLDAIPGIVLRLHHSLVSPYFQHRVMHPWSRSHLRDQQTAGAVLWIVAELIDLPFLLLMFRRWLQADARDAAAVDAVLEAERAAREALDPVAPGEAAELTDVPWWVNDPAMQRRLRGQG</sequence>
<dbReference type="EMBL" id="CP097463">
    <property type="protein sequence ID" value="WAX58128.1"/>
    <property type="molecule type" value="Genomic_DNA"/>
</dbReference>
<evidence type="ECO:0000256" key="1">
    <source>
        <dbReference type="ARBA" id="ARBA00004651"/>
    </source>
</evidence>
<accession>A0ABY7K0U0</accession>
<dbReference type="RefSeq" id="WP_269444678.1">
    <property type="nucleotide sequence ID" value="NZ_CP097463.1"/>
</dbReference>
<gene>
    <name evidence="7" type="ORF">M6B22_05005</name>
</gene>
<evidence type="ECO:0000313" key="8">
    <source>
        <dbReference type="Proteomes" id="UP001164693"/>
    </source>
</evidence>
<feature type="transmembrane region" description="Helical" evidence="6">
    <location>
        <begin position="244"/>
        <end position="262"/>
    </location>
</feature>
<evidence type="ECO:0000256" key="4">
    <source>
        <dbReference type="ARBA" id="ARBA00022989"/>
    </source>
</evidence>
<evidence type="ECO:0000256" key="2">
    <source>
        <dbReference type="ARBA" id="ARBA00022475"/>
    </source>
</evidence>
<feature type="transmembrane region" description="Helical" evidence="6">
    <location>
        <begin position="189"/>
        <end position="212"/>
    </location>
</feature>
<keyword evidence="4 6" id="KW-1133">Transmembrane helix</keyword>
<feature type="transmembrane region" description="Helical" evidence="6">
    <location>
        <begin position="127"/>
        <end position="147"/>
    </location>
</feature>